<organism evidence="1">
    <name type="scientific">marine metagenome</name>
    <dbReference type="NCBI Taxonomy" id="408172"/>
    <lineage>
        <taxon>unclassified sequences</taxon>
        <taxon>metagenomes</taxon>
        <taxon>ecological metagenomes</taxon>
    </lineage>
</organism>
<sequence length="397" mass="42492">MRYLLVVAFALWPALPAAGQQLPTSFAESELTRSRQCVNVLGRFEALDVQLAPFLEKSQRLISIAEAIALEESSIVADLNDAEPIEAEVKAWFSVDAVLAERFVATQDSAVLTERTAMRDSIRVVVSSALDEVRTEADEVIATTGTLTTEIISCDGAVFVRSATLEACGTTESSVCQAARDTVANPQFRFVDSPDILWDIQQFRPWTSPAPIGVTPEGQLDGARTASFTRTGNISVNVAFYPLFQAREQLTPEMLGSIELVNDSLGFVMSHPEVVFFPTLAIQASLPTPLANESSYLLHFGGLDEIDAGATIWTGPAGTGQPPAGDVVLGPTAISRLASGEPVSFSAIRESAEGDGEAVFSIELSSVNQGPTVEALVEYMTEQLSNDLQRLIPPGNP</sequence>
<reference evidence="1" key="1">
    <citation type="submission" date="2018-05" db="EMBL/GenBank/DDBJ databases">
        <authorList>
            <person name="Lanie J.A."/>
            <person name="Ng W.-L."/>
            <person name="Kazmierczak K.M."/>
            <person name="Andrzejewski T.M."/>
            <person name="Davidsen T.M."/>
            <person name="Wayne K.J."/>
            <person name="Tettelin H."/>
            <person name="Glass J.I."/>
            <person name="Rusch D."/>
            <person name="Podicherti R."/>
            <person name="Tsui H.-C.T."/>
            <person name="Winkler M.E."/>
        </authorList>
    </citation>
    <scope>NUCLEOTIDE SEQUENCE</scope>
</reference>
<dbReference type="EMBL" id="UINC01020308">
    <property type="protein sequence ID" value="SVA85400.1"/>
    <property type="molecule type" value="Genomic_DNA"/>
</dbReference>
<name>A0A381Z832_9ZZZZ</name>
<dbReference type="AlphaFoldDB" id="A0A381Z832"/>
<evidence type="ECO:0000313" key="1">
    <source>
        <dbReference type="EMBL" id="SVA85400.1"/>
    </source>
</evidence>
<protein>
    <submittedName>
        <fullName evidence="1">Uncharacterized protein</fullName>
    </submittedName>
</protein>
<accession>A0A381Z832</accession>
<proteinExistence type="predicted"/>
<gene>
    <name evidence="1" type="ORF">METZ01_LOCUS138254</name>
</gene>